<name>X6MJP9_RETFI</name>
<keyword evidence="2" id="KW-0472">Membrane</keyword>
<keyword evidence="2" id="KW-0812">Transmembrane</keyword>
<protein>
    <submittedName>
        <fullName evidence="3">Uncharacterized protein</fullName>
    </submittedName>
</protein>
<evidence type="ECO:0000256" key="1">
    <source>
        <dbReference type="SAM" id="MobiDB-lite"/>
    </source>
</evidence>
<dbReference type="Proteomes" id="UP000023152">
    <property type="component" value="Unassembled WGS sequence"/>
</dbReference>
<feature type="compositionally biased region" description="Polar residues" evidence="1">
    <location>
        <begin position="28"/>
        <end position="38"/>
    </location>
</feature>
<gene>
    <name evidence="3" type="ORF">RFI_23692</name>
</gene>
<evidence type="ECO:0000313" key="3">
    <source>
        <dbReference type="EMBL" id="ETO13677.1"/>
    </source>
</evidence>
<proteinExistence type="predicted"/>
<evidence type="ECO:0000256" key="2">
    <source>
        <dbReference type="SAM" id="Phobius"/>
    </source>
</evidence>
<comment type="caution">
    <text evidence="3">The sequence shown here is derived from an EMBL/GenBank/DDBJ whole genome shotgun (WGS) entry which is preliminary data.</text>
</comment>
<keyword evidence="4" id="KW-1185">Reference proteome</keyword>
<sequence>MKKLLWPRDAKLCIPLCQKNCGSNTELKQRTQMTTRPNVQVPKLPNKDKNKKKERYKKIKRWPRDSDFFLQHSQTIIVKRRQKKKKKGEKKKKGLILEQKGGVRGALRGNFKQQQWCQACFFFSLLVDLSAGRKRKKFRLDVCLVGSFCLFLFFSLVEFLT</sequence>
<reference evidence="3 4" key="1">
    <citation type="journal article" date="2013" name="Curr. Biol.">
        <title>The Genome of the Foraminiferan Reticulomyxa filosa.</title>
        <authorList>
            <person name="Glockner G."/>
            <person name="Hulsmann N."/>
            <person name="Schleicher M."/>
            <person name="Noegel A.A."/>
            <person name="Eichinger L."/>
            <person name="Gallinger C."/>
            <person name="Pawlowski J."/>
            <person name="Sierra R."/>
            <person name="Euteneuer U."/>
            <person name="Pillet L."/>
            <person name="Moustafa A."/>
            <person name="Platzer M."/>
            <person name="Groth M."/>
            <person name="Szafranski K."/>
            <person name="Schliwa M."/>
        </authorList>
    </citation>
    <scope>NUCLEOTIDE SEQUENCE [LARGE SCALE GENOMIC DNA]</scope>
</reference>
<keyword evidence="2" id="KW-1133">Transmembrane helix</keyword>
<accession>X6MJP9</accession>
<dbReference type="AlphaFoldDB" id="X6MJP9"/>
<dbReference type="EMBL" id="ASPP01020457">
    <property type="protein sequence ID" value="ETO13677.1"/>
    <property type="molecule type" value="Genomic_DNA"/>
</dbReference>
<evidence type="ECO:0000313" key="4">
    <source>
        <dbReference type="Proteomes" id="UP000023152"/>
    </source>
</evidence>
<feature type="region of interest" description="Disordered" evidence="1">
    <location>
        <begin position="28"/>
        <end position="55"/>
    </location>
</feature>
<organism evidence="3 4">
    <name type="scientific">Reticulomyxa filosa</name>
    <dbReference type="NCBI Taxonomy" id="46433"/>
    <lineage>
        <taxon>Eukaryota</taxon>
        <taxon>Sar</taxon>
        <taxon>Rhizaria</taxon>
        <taxon>Retaria</taxon>
        <taxon>Foraminifera</taxon>
        <taxon>Monothalamids</taxon>
        <taxon>Reticulomyxidae</taxon>
        <taxon>Reticulomyxa</taxon>
    </lineage>
</organism>
<feature type="transmembrane region" description="Helical" evidence="2">
    <location>
        <begin position="142"/>
        <end position="160"/>
    </location>
</feature>